<evidence type="ECO:0000256" key="2">
    <source>
        <dbReference type="ARBA" id="ARBA00004496"/>
    </source>
</evidence>
<dbReference type="GO" id="GO:0005886">
    <property type="term" value="C:plasma membrane"/>
    <property type="evidence" value="ECO:0007669"/>
    <property type="project" value="TreeGrafter"/>
</dbReference>
<keyword evidence="8" id="KW-0677">Repeat</keyword>
<dbReference type="InterPro" id="IPR049551">
    <property type="entry name" value="PKS_DH_C"/>
</dbReference>
<dbReference type="Pfam" id="PF21394">
    <property type="entry name" value="Beta-ketacyl_N"/>
    <property type="match status" value="1"/>
</dbReference>
<dbReference type="InterPro" id="IPR036291">
    <property type="entry name" value="NAD(P)-bd_dom_sf"/>
</dbReference>
<dbReference type="InterPro" id="IPR020841">
    <property type="entry name" value="PKS_Beta-ketoAc_synthase_dom"/>
</dbReference>
<feature type="compositionally biased region" description="Acidic residues" evidence="10">
    <location>
        <begin position="3222"/>
        <end position="3234"/>
    </location>
</feature>
<dbReference type="Pfam" id="PF02801">
    <property type="entry name" value="Ketoacyl-synt_C"/>
    <property type="match status" value="2"/>
</dbReference>
<dbReference type="InterPro" id="IPR014031">
    <property type="entry name" value="Ketoacyl_synth_C"/>
</dbReference>
<accession>A0A7X2H1K2</accession>
<gene>
    <name evidence="14" type="ORF">GJB61_02490</name>
</gene>
<dbReference type="Proteomes" id="UP000463051">
    <property type="component" value="Unassembled WGS sequence"/>
</dbReference>
<dbReference type="PANTHER" id="PTHR43775:SF37">
    <property type="entry name" value="SI:DKEY-61P9.11"/>
    <property type="match status" value="1"/>
</dbReference>
<dbReference type="InterPro" id="IPR054514">
    <property type="entry name" value="RhiE-like_linker"/>
</dbReference>
<dbReference type="RefSeq" id="WP_154116771.1">
    <property type="nucleotide sequence ID" value="NZ_WJXB01000001.1"/>
</dbReference>
<dbReference type="GO" id="GO:0004312">
    <property type="term" value="F:fatty acid synthase activity"/>
    <property type="evidence" value="ECO:0007669"/>
    <property type="project" value="TreeGrafter"/>
</dbReference>
<dbReference type="InterPro" id="IPR042104">
    <property type="entry name" value="PKS_dehydratase_sf"/>
</dbReference>
<dbReference type="FunFam" id="3.40.47.10:FF:000019">
    <property type="entry name" value="Polyketide synthase type I"/>
    <property type="match status" value="2"/>
</dbReference>
<feature type="region of interest" description="Disordered" evidence="10">
    <location>
        <begin position="3179"/>
        <end position="3234"/>
    </location>
</feature>
<comment type="function">
    <text evidence="1">Involved in some intermediate steps for the synthesis of the antibiotic polyketide bacillaene which is involved in secondary metabolism.</text>
</comment>
<dbReference type="InterPro" id="IPR014030">
    <property type="entry name" value="Ketoacyl_synth_N"/>
</dbReference>
<dbReference type="InterPro" id="IPR050091">
    <property type="entry name" value="PKS_NRPS_Biosynth_Enz"/>
</dbReference>
<feature type="active site" description="Proton donor; for dehydratase activity" evidence="9">
    <location>
        <position position="994"/>
    </location>
</feature>
<dbReference type="CDD" id="cd08953">
    <property type="entry name" value="KR_2_SDR_x"/>
    <property type="match status" value="2"/>
</dbReference>
<dbReference type="SMART" id="SM00825">
    <property type="entry name" value="PKS_KS"/>
    <property type="match status" value="2"/>
</dbReference>
<keyword evidence="5" id="KW-0963">Cytoplasm</keyword>
<dbReference type="InterPro" id="IPR049900">
    <property type="entry name" value="PKS_mFAS_DH"/>
</dbReference>
<dbReference type="InterPro" id="IPR032821">
    <property type="entry name" value="PKS_assoc"/>
</dbReference>
<evidence type="ECO:0000313" key="15">
    <source>
        <dbReference type="Proteomes" id="UP000463051"/>
    </source>
</evidence>
<proteinExistence type="predicted"/>
<evidence type="ECO:0000313" key="14">
    <source>
        <dbReference type="EMBL" id="MRN51866.1"/>
    </source>
</evidence>
<feature type="domain" description="Ketosynthase family 3 (KS3)" evidence="12">
    <location>
        <begin position="1758"/>
        <end position="2198"/>
    </location>
</feature>
<evidence type="ECO:0000256" key="4">
    <source>
        <dbReference type="ARBA" id="ARBA00022450"/>
    </source>
</evidence>
<evidence type="ECO:0000256" key="6">
    <source>
        <dbReference type="ARBA" id="ARBA00022553"/>
    </source>
</evidence>
<dbReference type="InterPro" id="IPR009081">
    <property type="entry name" value="PP-bd_ACP"/>
</dbReference>
<dbReference type="InterPro" id="IPR013968">
    <property type="entry name" value="PKS_KR"/>
</dbReference>
<dbReference type="GO" id="GO:0006633">
    <property type="term" value="P:fatty acid biosynthetic process"/>
    <property type="evidence" value="ECO:0007669"/>
    <property type="project" value="InterPro"/>
</dbReference>
<dbReference type="PANTHER" id="PTHR43775">
    <property type="entry name" value="FATTY ACID SYNTHASE"/>
    <property type="match status" value="1"/>
</dbReference>
<dbReference type="SUPFAM" id="SSF53901">
    <property type="entry name" value="Thiolase-like"/>
    <property type="match status" value="2"/>
</dbReference>
<dbReference type="Gene3D" id="1.10.1240.100">
    <property type="match status" value="1"/>
</dbReference>
<name>A0A7X2H1K2_9BACL</name>
<dbReference type="InterPro" id="IPR020806">
    <property type="entry name" value="PKS_PP-bd"/>
</dbReference>
<dbReference type="PROSITE" id="PS52019">
    <property type="entry name" value="PKS_MFAS_DH"/>
    <property type="match status" value="1"/>
</dbReference>
<reference evidence="14 15" key="1">
    <citation type="submission" date="2019-11" db="EMBL/GenBank/DDBJ databases">
        <title>Paenibacillus monticola sp. nov., a novel PGPR strain isolated from mountain sample in China.</title>
        <authorList>
            <person name="Zhao Q."/>
            <person name="Li H.-P."/>
            <person name="Zhang J.-L."/>
        </authorList>
    </citation>
    <scope>NUCLEOTIDE SEQUENCE [LARGE SCALE GENOMIC DNA]</scope>
    <source>
        <strain evidence="14 15">LC-T2</strain>
    </source>
</reference>
<protein>
    <submittedName>
        <fullName evidence="14">SDR family NAD(P)-dependent oxidoreductase</fullName>
    </submittedName>
</protein>
<dbReference type="Gene3D" id="3.40.50.720">
    <property type="entry name" value="NAD(P)-binding Rossmann-like Domain"/>
    <property type="match status" value="2"/>
</dbReference>
<dbReference type="Pfam" id="PF08659">
    <property type="entry name" value="KR"/>
    <property type="match status" value="2"/>
</dbReference>
<dbReference type="GO" id="GO:0071770">
    <property type="term" value="P:DIM/DIP cell wall layer assembly"/>
    <property type="evidence" value="ECO:0007669"/>
    <property type="project" value="TreeGrafter"/>
</dbReference>
<dbReference type="SUPFAM" id="SSF47336">
    <property type="entry name" value="ACP-like"/>
    <property type="match status" value="4"/>
</dbReference>
<dbReference type="SMART" id="SM00822">
    <property type="entry name" value="PKS_KR"/>
    <property type="match status" value="2"/>
</dbReference>
<feature type="active site" description="Proton acceptor; for dehydratase activity" evidence="9">
    <location>
        <position position="834"/>
    </location>
</feature>
<dbReference type="Pfam" id="PF16197">
    <property type="entry name" value="KAsynt_C_assoc"/>
    <property type="match status" value="1"/>
</dbReference>
<feature type="domain" description="Carrier" evidence="11">
    <location>
        <begin position="1628"/>
        <end position="1701"/>
    </location>
</feature>
<organism evidence="14 15">
    <name type="scientific">Paenibacillus monticola</name>
    <dbReference type="NCBI Taxonomy" id="2666075"/>
    <lineage>
        <taxon>Bacteria</taxon>
        <taxon>Bacillati</taxon>
        <taxon>Bacillota</taxon>
        <taxon>Bacilli</taxon>
        <taxon>Bacillales</taxon>
        <taxon>Paenibacillaceae</taxon>
        <taxon>Paenibacillus</taxon>
    </lineage>
</organism>
<dbReference type="InterPro" id="IPR018201">
    <property type="entry name" value="Ketoacyl_synth_AS"/>
</dbReference>
<dbReference type="GO" id="GO:0005737">
    <property type="term" value="C:cytoplasm"/>
    <property type="evidence" value="ECO:0007669"/>
    <property type="project" value="UniProtKB-SubCell"/>
</dbReference>
<dbReference type="InterPro" id="IPR036736">
    <property type="entry name" value="ACP-like_sf"/>
</dbReference>
<feature type="region of interest" description="N-terminal hotdog fold" evidence="9">
    <location>
        <begin position="805"/>
        <end position="918"/>
    </location>
</feature>
<evidence type="ECO:0000256" key="10">
    <source>
        <dbReference type="SAM" id="MobiDB-lite"/>
    </source>
</evidence>
<comment type="pathway">
    <text evidence="3">Antibiotic biosynthesis; bacillaene biosynthesis.</text>
</comment>
<evidence type="ECO:0000256" key="1">
    <source>
        <dbReference type="ARBA" id="ARBA00003299"/>
    </source>
</evidence>
<evidence type="ECO:0000259" key="13">
    <source>
        <dbReference type="PROSITE" id="PS52019"/>
    </source>
</evidence>
<dbReference type="SMART" id="SM01294">
    <property type="entry name" value="PKS_PP_betabranch"/>
    <property type="match status" value="2"/>
</dbReference>
<evidence type="ECO:0000256" key="9">
    <source>
        <dbReference type="PROSITE-ProRule" id="PRU01363"/>
    </source>
</evidence>
<dbReference type="GO" id="GO:0004315">
    <property type="term" value="F:3-oxoacyl-[acyl-carrier-protein] synthase activity"/>
    <property type="evidence" value="ECO:0007669"/>
    <property type="project" value="InterPro"/>
</dbReference>
<keyword evidence="7" id="KW-0808">Transferase</keyword>
<evidence type="ECO:0000256" key="7">
    <source>
        <dbReference type="ARBA" id="ARBA00022679"/>
    </source>
</evidence>
<feature type="domain" description="PKS/mFAS DH" evidence="13">
    <location>
        <begin position="805"/>
        <end position="1083"/>
    </location>
</feature>
<sequence length="3248" mass="357879">MDKPDIQHILQMIQNKEISPEEGVKRFNNLPLMDSLAEQTIGVSRTDVDSSLLTTHIEKLLKELFGQLIKLPVSRLDLDTSFQDYGVDSVMVKRFNDLLEQQVGPVSTTMLFEYRTLRELAASLAVTHRGPLAELFSLRANHEATEQNAKQANQAINHTATLAVPEETGSITGNVAIIGVSGRYPQAADLSAFWDNLKEGRDCIGEIPAERWDYHSYYDPDPEAALKGKMYCKWGGFVEDADRFDSLFFNISPKEASIMDPQERLFLETVWSTLEDAGYTREEIAARILERQLPGVGVFAGVTTNSYQLWGPEQLQQGAASLSTSFPWSIANRISYYFDFTGPSIPVDTACSSSLTAIHMACESLAKGECSMAIAGGVNLYLHPLKYIVPSQKGMLSASGKCSSFGVDADGYVPGEGVGAVLLKPLEQAERDGDYIYGVIKGTAINHGGASNGYTVPSLSAQVELIRDTLRKADIDPRTISYIEAHGTGTTLGDPIEVNALTKAYGEYTQDRQYCSIGSAKSNIGHLEAAAGIAGLTKVLLQMKHGQLVPSLHAEVTNPNIRFEESPFYVQQELADWQPLLDVQGKMSRIPRRAGVSSFGAGGSNAHIIVEEYNAMRLPVNTGSAETHMHIVPLSAKNEKQLLDYAQRLFQFLERKKAAEVHVTELEAVFMERLSYTLQTCREPMEFRVALLAGNLRELSDKLQSYINGDIYEEGILQGNVRHSALSKLPQDEEMNGLVRNWANKGKLIPIADFWVNGGTVDWRGLSGKRVQKLPLPAYPFAGERYWLPQPSSSPVRSLGTQRLHPLVHNNASTLLEHKYTTILENKQPIVFGHGLIAGFAFVEAGLAAGELAAEQHIQSIRNIQWSERAAHNGDVEELLIRIYPAGEELQFEVATKDNQAEEAVLSQGVLLLNSSSSGSFGSQAALDLQRIKQRCGKSWKGAHCYDRFQTAGMEYEASFRSIQEMVIGENEALAQLSLPADQLGFTLQPELMDGILQSIAVLLSAGDENQLFVYSPQHLGHLELIGVLKDSCMVYVAKSYEDRTATRQSDLIFDIQLTNLDGEVLLHLEQLQVKRLENSQISSLSSSVNVRRESAAPDDAALSSLLCCTEAWVERKLDRAVRSSGVTGHVLLFDVGTEGFEYLQSRLLSERQTGRQLSLVIPGTAYRELGNGIYHIRPDQTADYVALFQALRTRGAWPVTVLHLWSCSGIEDGKHDSGESLQWQLQRSLYSLFCIGRTWLQGAGESSTKLIYMHTSGSEGAQPAYAAISGMVKSVMMEKPGWLWKTVEVRSERTVDNRYAQEGELSTAGVRLLDIAWQEAEESSPASTDIRYAGALRQVRVFQEASSETESENALLPLKDGGIYLITGGLGGLGRIIALSLTGLVKQPKLALSGRTSLNADGEKTIRELEGQGAEVFYVQGDVSDRQQTLNLLAAIRTRWGEVNGVIHCAGVNRDSLLQRKTDAEIETVLAAKVHGTLHLDEATAGMGLELFVLFSSIAGIAGNRGQSDYAYGNSFMDHFAKARSLRSGGRTLALNWPLWEEGGMQLQAAEKAMLRAMSGLEPLPTVHGLQAWETALRLDGTQYAIFYGDRERIVKLLESTHESTKMLSHKPVIAAPAEVDSGRLRESTEELLRTIFGEVIGMPAARIDIDTHFQDYGVDSVMVKQFNALLERKVGPVSKTLLFEYRTIRELARYIMANHSSIVAETKPALFNSISNKSAGWEKLSPLREQQAKQPDRIRESIRSFQTSRKESPHRSGDVAIIGISGRYPQAAELSTFWDNLKAGKNSISEIPGDRWDYHSYFDANTDELPEGKMYCKWGGFVEGVERFDPLFFNISPREAENMDPQERIFIETVWSTLEDAGYTRGGISQRIREEHLPGVGVFAGITTNSYQLLGPQEWSKGNMITPSSFPWSIANRISYLFDFNGPSIPVDTACSSSLTAIHLACESLSKGECSMAVAGGVNLYLHPMKYVMASQLRMLSAKGRCSSFGAEADGYVPGEGAGAVLLKPLEQAERDGDHIYGVIKSTSVNHGGATNGYTVPSLNAQADLVKDAVRKAGIDPRTISYIEAHGTGTVLGDPIEINGLTKAFREFTTDSQYCAIGSAKSNIGHLEAAAGIAGLTKVLLQMKHKQLVPTLHADVTNPNISFEETPFYVQQELVDWLPVLNQNGAAHPIPRRAGISSFGAGGSNAHIIVEEYNNDRQVDEISAGEDAPLYIVPLSARNIEELQVYAHKLAAFVDQNPYSTAAASVEEHVTVRNAEIGDEAAVIAALSEITREVFGIEHQDMQRDEPVADYSSDPLVLSEWLSRINRTYRRELDHTVLDQYPSLQSLGEYLYTTDKAAIEIKHSLQEIKPSGEKTANRAAVLEDLAYTLQTGREAMAYRVALVVRNLEELSAGLHAYIHDIPSVNVHYSESLPAGSAAETLLKGSIGDIVTAELIKGKKFADIAQLWVANVNLDWNKLYNNRHPHKIPLPSYPFSGSRYWVELTDEAVISRSAAEQKNNELVRMGGDGKSFADSNHNSSLSEGLLYFPGWSKAPLKDEPRSAAAAVPQHIVIVSARQGELISTALAEVHSRDNVVSLIMGDSTFPRSAPDRTGLVWDIDLTDSSAFERCIGTLQKIDRLYFININAAAEPDEAQEALRISQEEGVLALFRLFKALDKFGFAEEEMTLKVITNNVCSVHPSDSVISYGGSIHGFIYSMTKEFMNLSISCVDVDIAELDALRYSGENQLMDDILNEPPHPIGKVTALRQKQRFIPTMYPLSLPEITKTPFRTKGVYFILGGAGGIGMELAKFLAKKVSARVVLVGRREPGPDHLQKIKEIEAYGGEALYLSADATSLVSMRAAVAEAKSRFGDIHGVVHSAIVLQDKTLPGMDEESFRRALAPKVQGSAVLAQAFEDEPLDFMLFFSSAQSFTGNPGQSNYAAGCTFKDAYAQYLRNKLPYPVITYNWGYWGTVGVAAFDNYQERFASQGVGSIEPEEGMFVVEQALACRVGQVVPLKADEQVLEAFGFELQYRIELCAEEAPSMLERWRLEAATPFISWYVQERLNTKPHLLVGKSDGMNFTARTQTEKESRPVLLNQSQRDNAEGRPSINELATDYIKTVFAQVLKLNKGDIDPKASFERYGVDSIMVMELNRHFKKDFGKLPSTLLYEHTTVEQLARYFEQEQASGLLQINGEPEESRPNPSWAEIAAGGSTAQEELPEAVLPEEYLRDASADAGESEVDSLVDEMSDDEVDALLEQLLKR</sequence>
<dbReference type="SMART" id="SM00823">
    <property type="entry name" value="PKS_PP"/>
    <property type="match status" value="3"/>
</dbReference>
<dbReference type="Pfam" id="PF00109">
    <property type="entry name" value="ketoacyl-synt"/>
    <property type="match status" value="2"/>
</dbReference>
<dbReference type="Pfam" id="PF22336">
    <property type="entry name" value="RhiE-like_linker"/>
    <property type="match status" value="2"/>
</dbReference>
<dbReference type="PROSITE" id="PS00606">
    <property type="entry name" value="KS3_1"/>
    <property type="match status" value="2"/>
</dbReference>
<dbReference type="SUPFAM" id="SSF51735">
    <property type="entry name" value="NAD(P)-binding Rossmann-fold domains"/>
    <property type="match status" value="4"/>
</dbReference>
<keyword evidence="15" id="KW-1185">Reference proteome</keyword>
<dbReference type="GO" id="GO:0031177">
    <property type="term" value="F:phosphopantetheine binding"/>
    <property type="evidence" value="ECO:0007669"/>
    <property type="project" value="InterPro"/>
</dbReference>
<evidence type="ECO:0000256" key="3">
    <source>
        <dbReference type="ARBA" id="ARBA00004789"/>
    </source>
</evidence>
<dbReference type="InterPro" id="IPR016039">
    <property type="entry name" value="Thiolase-like"/>
</dbReference>
<dbReference type="PROSITE" id="PS50075">
    <property type="entry name" value="CARRIER"/>
    <property type="match status" value="2"/>
</dbReference>
<dbReference type="PROSITE" id="PS52004">
    <property type="entry name" value="KS3_2"/>
    <property type="match status" value="2"/>
</dbReference>
<feature type="region of interest" description="C-terminal hotdog fold" evidence="9">
    <location>
        <begin position="937"/>
        <end position="1083"/>
    </location>
</feature>
<dbReference type="InterPro" id="IPR057326">
    <property type="entry name" value="KR_dom"/>
</dbReference>
<feature type="domain" description="Ketosynthase family 3 (KS3)" evidence="12">
    <location>
        <begin position="172"/>
        <end position="612"/>
    </location>
</feature>
<dbReference type="Gene3D" id="3.40.47.10">
    <property type="match status" value="2"/>
</dbReference>
<dbReference type="Pfam" id="PF00550">
    <property type="entry name" value="PP-binding"/>
    <property type="match status" value="4"/>
</dbReference>
<feature type="domain" description="Carrier" evidence="11">
    <location>
        <begin position="3097"/>
        <end position="3170"/>
    </location>
</feature>
<dbReference type="Pfam" id="PF14765">
    <property type="entry name" value="PS-DH"/>
    <property type="match status" value="1"/>
</dbReference>
<dbReference type="Gene3D" id="3.30.70.3290">
    <property type="match status" value="1"/>
</dbReference>
<evidence type="ECO:0000259" key="12">
    <source>
        <dbReference type="PROSITE" id="PS52004"/>
    </source>
</evidence>
<comment type="caution">
    <text evidence="14">The sequence shown here is derived from an EMBL/GenBank/DDBJ whole genome shotgun (WGS) entry which is preliminary data.</text>
</comment>
<dbReference type="InterPro" id="IPR049490">
    <property type="entry name" value="C883_1060-like_KR_N"/>
</dbReference>
<dbReference type="Gene3D" id="3.10.129.110">
    <property type="entry name" value="Polyketide synthase dehydratase"/>
    <property type="match status" value="1"/>
</dbReference>
<evidence type="ECO:0000256" key="8">
    <source>
        <dbReference type="ARBA" id="ARBA00022737"/>
    </source>
</evidence>
<keyword evidence="6" id="KW-0597">Phosphoprotein</keyword>
<evidence type="ECO:0000256" key="5">
    <source>
        <dbReference type="ARBA" id="ARBA00022490"/>
    </source>
</evidence>
<evidence type="ECO:0000259" key="11">
    <source>
        <dbReference type="PROSITE" id="PS50075"/>
    </source>
</evidence>
<comment type="subcellular location">
    <subcellularLocation>
        <location evidence="2">Cytoplasm</location>
    </subcellularLocation>
</comment>
<dbReference type="EMBL" id="WJXB01000001">
    <property type="protein sequence ID" value="MRN51866.1"/>
    <property type="molecule type" value="Genomic_DNA"/>
</dbReference>
<dbReference type="CDD" id="cd00833">
    <property type="entry name" value="PKS"/>
    <property type="match status" value="2"/>
</dbReference>
<keyword evidence="4" id="KW-0596">Phosphopantetheine</keyword>
<dbReference type="Gene3D" id="1.10.1200.10">
    <property type="entry name" value="ACP-like"/>
    <property type="match status" value="3"/>
</dbReference>